<dbReference type="Pfam" id="PF00566">
    <property type="entry name" value="RabGAP-TBC"/>
    <property type="match status" value="1"/>
</dbReference>
<dbReference type="InterPro" id="IPR000195">
    <property type="entry name" value="Rab-GAP-TBC_dom"/>
</dbReference>
<dbReference type="SUPFAM" id="SSF47923">
    <property type="entry name" value="Ypt/Rab-GAP domain of gyp1p"/>
    <property type="match status" value="1"/>
</dbReference>
<accession>A0A2V0NKK0</accession>
<evidence type="ECO:0000313" key="3">
    <source>
        <dbReference type="Proteomes" id="UP000247498"/>
    </source>
</evidence>
<dbReference type="OrthoDB" id="294251at2759"/>
<evidence type="ECO:0000313" key="2">
    <source>
        <dbReference type="EMBL" id="GBF87851.1"/>
    </source>
</evidence>
<comment type="caution">
    <text evidence="2">The sequence shown here is derived from an EMBL/GenBank/DDBJ whole genome shotgun (WGS) entry which is preliminary data.</text>
</comment>
<dbReference type="FunFam" id="1.10.8.270:FF:000016">
    <property type="entry name" value="TBC1 domain family member 2A"/>
    <property type="match status" value="1"/>
</dbReference>
<name>A0A2V0NKK0_9CHLO</name>
<keyword evidence="3" id="KW-1185">Reference proteome</keyword>
<dbReference type="InterPro" id="IPR035969">
    <property type="entry name" value="Rab-GAP_TBC_sf"/>
</dbReference>
<proteinExistence type="predicted"/>
<dbReference type="GO" id="GO:0031267">
    <property type="term" value="F:small GTPase binding"/>
    <property type="evidence" value="ECO:0007669"/>
    <property type="project" value="TreeGrafter"/>
</dbReference>
<gene>
    <name evidence="2" type="ORF">Rsub_00563</name>
</gene>
<dbReference type="STRING" id="307507.A0A2V0NKK0"/>
<dbReference type="PANTHER" id="PTHR47219">
    <property type="entry name" value="RAB GTPASE-ACTIVATING PROTEIN 1-LIKE"/>
    <property type="match status" value="1"/>
</dbReference>
<dbReference type="PANTHER" id="PTHR47219:SF9">
    <property type="entry name" value="GTPASE ACTIVATING PROTEIN AND CENTROSOME-ASSOCIATED, ISOFORM B"/>
    <property type="match status" value="1"/>
</dbReference>
<dbReference type="EMBL" id="BDRX01000002">
    <property type="protein sequence ID" value="GBF87851.1"/>
    <property type="molecule type" value="Genomic_DNA"/>
</dbReference>
<dbReference type="SMART" id="SM00164">
    <property type="entry name" value="TBC"/>
    <property type="match status" value="1"/>
</dbReference>
<feature type="domain" description="Rab-GAP TBC" evidence="1">
    <location>
        <begin position="45"/>
        <end position="258"/>
    </location>
</feature>
<dbReference type="Gene3D" id="1.10.8.270">
    <property type="entry name" value="putative rabgap domain of human tbc1 domain family member 14 like domains"/>
    <property type="match status" value="1"/>
</dbReference>
<dbReference type="AlphaFoldDB" id="A0A2V0NKK0"/>
<protein>
    <recommendedName>
        <fullName evidence="1">Rab-GAP TBC domain-containing protein</fullName>
    </recommendedName>
</protein>
<dbReference type="PROSITE" id="PS50086">
    <property type="entry name" value="TBC_RABGAP"/>
    <property type="match status" value="1"/>
</dbReference>
<dbReference type="InterPro" id="IPR050302">
    <property type="entry name" value="Rab_GAP_TBC_domain"/>
</dbReference>
<reference evidence="2 3" key="1">
    <citation type="journal article" date="2018" name="Sci. Rep.">
        <title>Raphidocelis subcapitata (=Pseudokirchneriella subcapitata) provides an insight into genome evolution and environmental adaptations in the Sphaeropleales.</title>
        <authorList>
            <person name="Suzuki S."/>
            <person name="Yamaguchi H."/>
            <person name="Nakajima N."/>
            <person name="Kawachi M."/>
        </authorList>
    </citation>
    <scope>NUCLEOTIDE SEQUENCE [LARGE SCALE GENOMIC DNA]</scope>
    <source>
        <strain evidence="2 3">NIES-35</strain>
    </source>
</reference>
<dbReference type="InParanoid" id="A0A2V0NKK0"/>
<dbReference type="Proteomes" id="UP000247498">
    <property type="component" value="Unassembled WGS sequence"/>
</dbReference>
<organism evidence="2 3">
    <name type="scientific">Raphidocelis subcapitata</name>
    <dbReference type="NCBI Taxonomy" id="307507"/>
    <lineage>
        <taxon>Eukaryota</taxon>
        <taxon>Viridiplantae</taxon>
        <taxon>Chlorophyta</taxon>
        <taxon>core chlorophytes</taxon>
        <taxon>Chlorophyceae</taxon>
        <taxon>CS clade</taxon>
        <taxon>Sphaeropleales</taxon>
        <taxon>Selenastraceae</taxon>
        <taxon>Raphidocelis</taxon>
    </lineage>
</organism>
<evidence type="ECO:0000259" key="1">
    <source>
        <dbReference type="PROSITE" id="PS50086"/>
    </source>
</evidence>
<dbReference type="GO" id="GO:0005096">
    <property type="term" value="F:GTPase activator activity"/>
    <property type="evidence" value="ECO:0007669"/>
    <property type="project" value="TreeGrafter"/>
</dbReference>
<sequence length="258" mass="28402">MDGAARTPALVRLIQDNLRLMRQRQRLQEDEPYVTLQVGRQVFESAPRSMRVELWKSSLQRRGSGVAAARSYADLCAHGAVAGEAGDDIDKDLGRTFPGTRRFAGAEGQAALRRVLRAYAALDPEVGYCQGMNFVAALLLSYLPEPQAFGALVVLMEDRGLRRYYSPDMGLLQMIESHWRVLTWRVCTRSSLACGGIHLIKLGVKRLARGRPRVAKAVDYVCDVLLPTGCYGLLLGVSLVAVQSVHELLAAPELPDPQ</sequence>